<comment type="caution">
    <text evidence="6">The sequence shown here is derived from an EMBL/GenBank/DDBJ whole genome shotgun (WGS) entry which is preliminary data.</text>
</comment>
<comment type="similarity">
    <text evidence="1">Belongs to the type-I restriction system S methylase family.</text>
</comment>
<dbReference type="PANTHER" id="PTHR43140:SF1">
    <property type="entry name" value="TYPE I RESTRICTION ENZYME ECOKI SPECIFICITY SUBUNIT"/>
    <property type="match status" value="1"/>
</dbReference>
<evidence type="ECO:0000259" key="5">
    <source>
        <dbReference type="Pfam" id="PF01420"/>
    </source>
</evidence>
<feature type="coiled-coil region" evidence="4">
    <location>
        <begin position="366"/>
        <end position="393"/>
    </location>
</feature>
<keyword evidence="4" id="KW-0175">Coiled coil</keyword>
<keyword evidence="3" id="KW-0238">DNA-binding</keyword>
<sequence>MSGYPKHWQILPLEKCVDILDNKRIPVNADERAKRQGDVPYYGATGQAGWIDDFIFDEELVLLGEDGAPFFEKEKNVAFMVNGKSWVNNHAHVLKARSGITLNLFVLHYLNHFDYTGFVGGTTRLKLTQGSLKVIPFPVPPLPEQKRIVAKLDKLFAHLDQLKARLEKIPDLLKQFRQAVLTQAVTGKLTEEWRQLNFADVEVELRKLGIDWMHGVDGLPEQWKFVKFGNYVENFDGRRKPISTKERENKRGNFPYYGATGIIDTIDGYTHDGENLLIGEDGANLLSRVKPQAFITQGKVWVNNHAHVVRSKGDFVNSYLAYFINSIDLSPYVTGSAQPKLTQSKLNSIPVAVPPSLEQKEIVLRVESLFAVADRIEARYKTLQEKIDQLPQAILSKAFRGELVKANDEEVFEEIRSLAAEVKIVYARVNEQ</sequence>
<dbReference type="EC" id="3.1.21.-" evidence="6"/>
<evidence type="ECO:0000256" key="1">
    <source>
        <dbReference type="ARBA" id="ARBA00010923"/>
    </source>
</evidence>
<dbReference type="InterPro" id="IPR051212">
    <property type="entry name" value="Type-I_RE_S_subunit"/>
</dbReference>
<gene>
    <name evidence="6" type="ORF">KK060_23830</name>
</gene>
<dbReference type="SUPFAM" id="SSF116734">
    <property type="entry name" value="DNA methylase specificity domain"/>
    <property type="match status" value="2"/>
</dbReference>
<evidence type="ECO:0000256" key="4">
    <source>
        <dbReference type="SAM" id="Coils"/>
    </source>
</evidence>
<dbReference type="RefSeq" id="WP_254157561.1">
    <property type="nucleotide sequence ID" value="NZ_JAHESD010000100.1"/>
</dbReference>
<organism evidence="6 7">
    <name type="scientific">Chryseosolibacter indicus</name>
    <dbReference type="NCBI Taxonomy" id="2782351"/>
    <lineage>
        <taxon>Bacteria</taxon>
        <taxon>Pseudomonadati</taxon>
        <taxon>Bacteroidota</taxon>
        <taxon>Cytophagia</taxon>
        <taxon>Cytophagales</taxon>
        <taxon>Chryseotaleaceae</taxon>
        <taxon>Chryseosolibacter</taxon>
    </lineage>
</organism>
<feature type="domain" description="Type I restriction modification DNA specificity" evidence="5">
    <location>
        <begin position="5"/>
        <end position="169"/>
    </location>
</feature>
<dbReference type="PANTHER" id="PTHR43140">
    <property type="entry name" value="TYPE-1 RESTRICTION ENZYME ECOKI SPECIFICITY PROTEIN"/>
    <property type="match status" value="1"/>
</dbReference>
<dbReference type="InterPro" id="IPR044946">
    <property type="entry name" value="Restrct_endonuc_typeI_TRD_sf"/>
</dbReference>
<keyword evidence="7" id="KW-1185">Reference proteome</keyword>
<accession>A0ABS5VY38</accession>
<dbReference type="Pfam" id="PF01420">
    <property type="entry name" value="Methylase_S"/>
    <property type="match status" value="2"/>
</dbReference>
<evidence type="ECO:0000313" key="6">
    <source>
        <dbReference type="EMBL" id="MBT1706329.1"/>
    </source>
</evidence>
<proteinExistence type="inferred from homology"/>
<evidence type="ECO:0000256" key="3">
    <source>
        <dbReference type="ARBA" id="ARBA00023125"/>
    </source>
</evidence>
<keyword evidence="6" id="KW-0255">Endonuclease</keyword>
<dbReference type="GO" id="GO:0004519">
    <property type="term" value="F:endonuclease activity"/>
    <property type="evidence" value="ECO:0007669"/>
    <property type="project" value="UniProtKB-KW"/>
</dbReference>
<keyword evidence="6" id="KW-0540">Nuclease</keyword>
<keyword evidence="2" id="KW-0680">Restriction system</keyword>
<name>A0ABS5VY38_9BACT</name>
<reference evidence="6 7" key="1">
    <citation type="submission" date="2021-05" db="EMBL/GenBank/DDBJ databases">
        <title>A Polyphasic approach of four new species of the genus Ohtaekwangia: Ohtaekwangia histidinii sp. nov., Ohtaekwangia cretensis sp. nov., Ohtaekwangia indiensis sp. nov., Ohtaekwangia reichenbachii sp. nov. from diverse environment.</title>
        <authorList>
            <person name="Octaviana S."/>
        </authorList>
    </citation>
    <scope>NUCLEOTIDE SEQUENCE [LARGE SCALE GENOMIC DNA]</scope>
    <source>
        <strain evidence="6 7">PWU20</strain>
    </source>
</reference>
<feature type="domain" description="Type I restriction modification DNA specificity" evidence="5">
    <location>
        <begin position="220"/>
        <end position="378"/>
    </location>
</feature>
<protein>
    <submittedName>
        <fullName evidence="6">Restriction endonuclease subunit S</fullName>
        <ecNumber evidence="6">3.1.21.-</ecNumber>
    </submittedName>
</protein>
<dbReference type="CDD" id="cd17262">
    <property type="entry name" value="RMtype1_S_Aco12261I-TRD2-CR2"/>
    <property type="match status" value="2"/>
</dbReference>
<keyword evidence="6" id="KW-0378">Hydrolase</keyword>
<evidence type="ECO:0000313" key="7">
    <source>
        <dbReference type="Proteomes" id="UP000772618"/>
    </source>
</evidence>
<dbReference type="EMBL" id="JAHESD010000100">
    <property type="protein sequence ID" value="MBT1706329.1"/>
    <property type="molecule type" value="Genomic_DNA"/>
</dbReference>
<dbReference type="Gene3D" id="3.90.220.20">
    <property type="entry name" value="DNA methylase specificity domains"/>
    <property type="match status" value="2"/>
</dbReference>
<dbReference type="Proteomes" id="UP000772618">
    <property type="component" value="Unassembled WGS sequence"/>
</dbReference>
<dbReference type="InterPro" id="IPR000055">
    <property type="entry name" value="Restrct_endonuc_typeI_TRD"/>
</dbReference>
<evidence type="ECO:0000256" key="2">
    <source>
        <dbReference type="ARBA" id="ARBA00022747"/>
    </source>
</evidence>
<dbReference type="GO" id="GO:0016787">
    <property type="term" value="F:hydrolase activity"/>
    <property type="evidence" value="ECO:0007669"/>
    <property type="project" value="UniProtKB-KW"/>
</dbReference>